<feature type="signal peptide" evidence="1">
    <location>
        <begin position="1"/>
        <end position="20"/>
    </location>
</feature>
<evidence type="ECO:0000313" key="2">
    <source>
        <dbReference type="EMBL" id="KAL0269745.1"/>
    </source>
</evidence>
<protein>
    <submittedName>
        <fullName evidence="2">Uncharacterized protein</fullName>
    </submittedName>
</protein>
<accession>A0AAW2HIY1</accession>
<name>A0AAW2HIY1_9NEOP</name>
<dbReference type="EMBL" id="JARGDH010000004">
    <property type="protein sequence ID" value="KAL0269745.1"/>
    <property type="molecule type" value="Genomic_DNA"/>
</dbReference>
<evidence type="ECO:0000256" key="1">
    <source>
        <dbReference type="SAM" id="SignalP"/>
    </source>
</evidence>
<gene>
    <name evidence="2" type="ORF">PYX00_007380</name>
</gene>
<sequence>MGARTRGFLLFSFAFSSVLSSPDLGNATGVDSANNNTNTNVAINRDCIRDGNCSRDHFNVEKREISYSPSDKLRESSKEVEAYAADGGLPAKNAVEKRARVGFTGMRGKKEGYSDGLRERDLTGFFDLLEKRARYGFEGMRGKKDDDWLEKRAPMGFQGMRGKKDDYESYEDDADEYGAAEDGDGVWDKRTMAFHGMRGRRTEEEPVLVKRVPLRFDDGYNLKRALGFLGMRGKKTPETWSWYDYGKRGVQSRFYGMKGKKAQSGFFGMRGKKSSPDLLGIPVDGESLDNEVNKISTIDQPVSSERVRRGTSWLRNSKKAKNAFFAVRGKKSSEMDDGSELSLISSSE</sequence>
<reference evidence="2" key="1">
    <citation type="journal article" date="2024" name="Gigascience">
        <title>Chromosome-level genome of the poultry shaft louse Menopon gallinae provides insight into the host-switching and adaptive evolution of parasitic lice.</title>
        <authorList>
            <person name="Xu Y."/>
            <person name="Ma L."/>
            <person name="Liu S."/>
            <person name="Liang Y."/>
            <person name="Liu Q."/>
            <person name="He Z."/>
            <person name="Tian L."/>
            <person name="Duan Y."/>
            <person name="Cai W."/>
            <person name="Li H."/>
            <person name="Song F."/>
        </authorList>
    </citation>
    <scope>NUCLEOTIDE SEQUENCE</scope>
    <source>
        <strain evidence="2">Cailab_2023a</strain>
    </source>
</reference>
<organism evidence="2">
    <name type="scientific">Menopon gallinae</name>
    <name type="common">poultry shaft louse</name>
    <dbReference type="NCBI Taxonomy" id="328185"/>
    <lineage>
        <taxon>Eukaryota</taxon>
        <taxon>Metazoa</taxon>
        <taxon>Ecdysozoa</taxon>
        <taxon>Arthropoda</taxon>
        <taxon>Hexapoda</taxon>
        <taxon>Insecta</taxon>
        <taxon>Pterygota</taxon>
        <taxon>Neoptera</taxon>
        <taxon>Paraneoptera</taxon>
        <taxon>Psocodea</taxon>
        <taxon>Troctomorpha</taxon>
        <taxon>Phthiraptera</taxon>
        <taxon>Amblycera</taxon>
        <taxon>Menoponidae</taxon>
        <taxon>Menopon</taxon>
    </lineage>
</organism>
<dbReference type="AlphaFoldDB" id="A0AAW2HIY1"/>
<comment type="caution">
    <text evidence="2">The sequence shown here is derived from an EMBL/GenBank/DDBJ whole genome shotgun (WGS) entry which is preliminary data.</text>
</comment>
<proteinExistence type="predicted"/>
<keyword evidence="1" id="KW-0732">Signal</keyword>
<feature type="chain" id="PRO_5043901354" evidence="1">
    <location>
        <begin position="21"/>
        <end position="348"/>
    </location>
</feature>